<comment type="caution">
    <text evidence="13">The sequence shown here is derived from an EMBL/GenBank/DDBJ whole genome shotgun (WGS) entry which is preliminary data.</text>
</comment>
<keyword evidence="6 11" id="KW-0479">Metal-binding</keyword>
<keyword evidence="8 11" id="KW-0408">Iron</keyword>
<dbReference type="InterPro" id="IPR017972">
    <property type="entry name" value="Cyt_P450_CS"/>
</dbReference>
<evidence type="ECO:0000256" key="8">
    <source>
        <dbReference type="ARBA" id="ARBA00023004"/>
    </source>
</evidence>
<dbReference type="GO" id="GO:0016705">
    <property type="term" value="F:oxidoreductase activity, acting on paired donors, with incorporation or reduction of molecular oxygen"/>
    <property type="evidence" value="ECO:0007669"/>
    <property type="project" value="InterPro"/>
</dbReference>
<keyword evidence="14" id="KW-1185">Reference proteome</keyword>
<evidence type="ECO:0000313" key="14">
    <source>
        <dbReference type="Proteomes" id="UP000499080"/>
    </source>
</evidence>
<keyword evidence="12" id="KW-0560">Oxidoreductase</keyword>
<accession>A0A4Y2V0B8</accession>
<evidence type="ECO:0000256" key="9">
    <source>
        <dbReference type="ARBA" id="ARBA00023033"/>
    </source>
</evidence>
<dbReference type="PROSITE" id="PS00086">
    <property type="entry name" value="CYTOCHROME_P450"/>
    <property type="match status" value="1"/>
</dbReference>
<dbReference type="InterPro" id="IPR050196">
    <property type="entry name" value="Cytochrome_P450_Monoox"/>
</dbReference>
<proteinExistence type="inferred from homology"/>
<protein>
    <submittedName>
        <fullName evidence="13">Cytochrome P450 4c3</fullName>
    </submittedName>
</protein>
<dbReference type="PANTHER" id="PTHR24291:SF189">
    <property type="entry name" value="CYTOCHROME P450 4C3-RELATED"/>
    <property type="match status" value="1"/>
</dbReference>
<feature type="binding site" description="axial binding residue" evidence="11">
    <location>
        <position position="80"/>
    </location>
    <ligand>
        <name>heme</name>
        <dbReference type="ChEBI" id="CHEBI:30413"/>
    </ligand>
    <ligandPart>
        <name>Fe</name>
        <dbReference type="ChEBI" id="CHEBI:18248"/>
    </ligandPart>
</feature>
<comment type="subcellular location">
    <subcellularLocation>
        <location evidence="3">Endoplasmic reticulum membrane</location>
    </subcellularLocation>
</comment>
<sequence length="146" mass="16806">MSFLMKQELFILHSSSSSPDSGGQTLPKGTSCIVLTYFLHRDEEVFPNPEKFDPDRFSPEKCLKIPELAYVPFGAGPRNCIGQRFALMEIKTLVSSILRNFTIESLDPRDKILSFIYITLRPSSPIRIRIRPRKNQKYCLYPLHVI</sequence>
<dbReference type="EMBL" id="BGPR01042272">
    <property type="protein sequence ID" value="GBO18669.1"/>
    <property type="molecule type" value="Genomic_DNA"/>
</dbReference>
<evidence type="ECO:0000256" key="2">
    <source>
        <dbReference type="ARBA" id="ARBA00003690"/>
    </source>
</evidence>
<dbReference type="SUPFAM" id="SSF48264">
    <property type="entry name" value="Cytochrome P450"/>
    <property type="match status" value="1"/>
</dbReference>
<dbReference type="GO" id="GO:0004497">
    <property type="term" value="F:monooxygenase activity"/>
    <property type="evidence" value="ECO:0007669"/>
    <property type="project" value="UniProtKB-KW"/>
</dbReference>
<reference evidence="13 14" key="1">
    <citation type="journal article" date="2019" name="Sci. Rep.">
        <title>Orb-weaving spider Araneus ventricosus genome elucidates the spidroin gene catalogue.</title>
        <authorList>
            <person name="Kono N."/>
            <person name="Nakamura H."/>
            <person name="Ohtoshi R."/>
            <person name="Moran D.A.P."/>
            <person name="Shinohara A."/>
            <person name="Yoshida Y."/>
            <person name="Fujiwara M."/>
            <person name="Mori M."/>
            <person name="Tomita M."/>
            <person name="Arakawa K."/>
        </authorList>
    </citation>
    <scope>NUCLEOTIDE SEQUENCE [LARGE SCALE GENOMIC DNA]</scope>
</reference>
<evidence type="ECO:0000256" key="7">
    <source>
        <dbReference type="ARBA" id="ARBA00022824"/>
    </source>
</evidence>
<evidence type="ECO:0000256" key="12">
    <source>
        <dbReference type="RuleBase" id="RU000461"/>
    </source>
</evidence>
<evidence type="ECO:0000256" key="3">
    <source>
        <dbReference type="ARBA" id="ARBA00004586"/>
    </source>
</evidence>
<evidence type="ECO:0000256" key="5">
    <source>
        <dbReference type="ARBA" id="ARBA00022617"/>
    </source>
</evidence>
<organism evidence="13 14">
    <name type="scientific">Araneus ventricosus</name>
    <name type="common">Orbweaver spider</name>
    <name type="synonym">Epeira ventricosa</name>
    <dbReference type="NCBI Taxonomy" id="182803"/>
    <lineage>
        <taxon>Eukaryota</taxon>
        <taxon>Metazoa</taxon>
        <taxon>Ecdysozoa</taxon>
        <taxon>Arthropoda</taxon>
        <taxon>Chelicerata</taxon>
        <taxon>Arachnida</taxon>
        <taxon>Araneae</taxon>
        <taxon>Araneomorphae</taxon>
        <taxon>Entelegynae</taxon>
        <taxon>Araneoidea</taxon>
        <taxon>Araneidae</taxon>
        <taxon>Araneus</taxon>
    </lineage>
</organism>
<dbReference type="GO" id="GO:0005789">
    <property type="term" value="C:endoplasmic reticulum membrane"/>
    <property type="evidence" value="ECO:0007669"/>
    <property type="project" value="UniProtKB-SubCell"/>
</dbReference>
<comment type="cofactor">
    <cofactor evidence="1 11">
        <name>heme</name>
        <dbReference type="ChEBI" id="CHEBI:30413"/>
    </cofactor>
</comment>
<keyword evidence="7" id="KW-0256">Endoplasmic reticulum</keyword>
<dbReference type="OrthoDB" id="2023at2759"/>
<dbReference type="PANTHER" id="PTHR24291">
    <property type="entry name" value="CYTOCHROME P450 FAMILY 4"/>
    <property type="match status" value="1"/>
</dbReference>
<dbReference type="Proteomes" id="UP000499080">
    <property type="component" value="Unassembled WGS sequence"/>
</dbReference>
<evidence type="ECO:0000256" key="10">
    <source>
        <dbReference type="ARBA" id="ARBA00023136"/>
    </source>
</evidence>
<dbReference type="AlphaFoldDB" id="A0A4Y2V0B8"/>
<evidence type="ECO:0000256" key="1">
    <source>
        <dbReference type="ARBA" id="ARBA00001971"/>
    </source>
</evidence>
<keyword evidence="9 12" id="KW-0503">Monooxygenase</keyword>
<dbReference type="GO" id="GO:0020037">
    <property type="term" value="F:heme binding"/>
    <property type="evidence" value="ECO:0007669"/>
    <property type="project" value="InterPro"/>
</dbReference>
<comment type="function">
    <text evidence="2">May be involved in the metabolism of insect hormones and in the breakdown of synthetic insecticides.</text>
</comment>
<keyword evidence="5 11" id="KW-0349">Heme</keyword>
<dbReference type="InterPro" id="IPR036396">
    <property type="entry name" value="Cyt_P450_sf"/>
</dbReference>
<dbReference type="GO" id="GO:0005506">
    <property type="term" value="F:iron ion binding"/>
    <property type="evidence" value="ECO:0007669"/>
    <property type="project" value="InterPro"/>
</dbReference>
<evidence type="ECO:0000313" key="13">
    <source>
        <dbReference type="EMBL" id="GBO18669.1"/>
    </source>
</evidence>
<dbReference type="PRINTS" id="PR00465">
    <property type="entry name" value="EP450IV"/>
</dbReference>
<dbReference type="InterPro" id="IPR001128">
    <property type="entry name" value="Cyt_P450"/>
</dbReference>
<dbReference type="Pfam" id="PF00067">
    <property type="entry name" value="p450"/>
    <property type="match status" value="1"/>
</dbReference>
<dbReference type="InterPro" id="IPR002403">
    <property type="entry name" value="Cyt_P450_E_grp-IV"/>
</dbReference>
<keyword evidence="10" id="KW-0472">Membrane</keyword>
<comment type="similarity">
    <text evidence="4 12">Belongs to the cytochrome P450 family.</text>
</comment>
<dbReference type="Gene3D" id="1.10.630.10">
    <property type="entry name" value="Cytochrome P450"/>
    <property type="match status" value="1"/>
</dbReference>
<evidence type="ECO:0000256" key="6">
    <source>
        <dbReference type="ARBA" id="ARBA00022723"/>
    </source>
</evidence>
<evidence type="ECO:0000256" key="11">
    <source>
        <dbReference type="PIRSR" id="PIRSR602403-1"/>
    </source>
</evidence>
<gene>
    <name evidence="13" type="primary">Cyp4c3_16</name>
    <name evidence="13" type="ORF">AVEN_180580_1</name>
</gene>
<evidence type="ECO:0000256" key="4">
    <source>
        <dbReference type="ARBA" id="ARBA00010617"/>
    </source>
</evidence>
<name>A0A4Y2V0B8_ARAVE</name>